<feature type="transmembrane region" description="Helical" evidence="1">
    <location>
        <begin position="62"/>
        <end position="84"/>
    </location>
</feature>
<name>A0A810KXT3_9ACTN</name>
<accession>A0A810KXT3</accession>
<keyword evidence="1" id="KW-1133">Transmembrane helix</keyword>
<feature type="transmembrane region" description="Helical" evidence="1">
    <location>
        <begin position="7"/>
        <end position="27"/>
    </location>
</feature>
<dbReference type="OrthoDB" id="9810847at2"/>
<dbReference type="PANTHER" id="PTHR37309:SF1">
    <property type="entry name" value="SLR0284 PROTEIN"/>
    <property type="match status" value="1"/>
</dbReference>
<sequence>MRILIRIIINAVALWVSTLLPGISLTGSTWHKIGSLLAVAVIFGIINAVLKPIIKVIGCGLYILTLGLISLVVNALLFLLAGYLSDKLGLTFHVSGFWAGFWGALIVAIVSFLLSLLIPDRLEGKNND</sequence>
<dbReference type="RefSeq" id="WP_030446664.1">
    <property type="nucleotide sequence ID" value="NZ_AP023354.1"/>
</dbReference>
<dbReference type="AlphaFoldDB" id="A0A810KXT3"/>
<evidence type="ECO:0000313" key="2">
    <source>
        <dbReference type="EMBL" id="BCJ27894.1"/>
    </source>
</evidence>
<proteinExistence type="predicted"/>
<keyword evidence="1" id="KW-0812">Transmembrane</keyword>
<feature type="transmembrane region" description="Helical" evidence="1">
    <location>
        <begin position="96"/>
        <end position="118"/>
    </location>
</feature>
<dbReference type="Proteomes" id="UP000680750">
    <property type="component" value="Chromosome"/>
</dbReference>
<feature type="transmembrane region" description="Helical" evidence="1">
    <location>
        <begin position="33"/>
        <end position="50"/>
    </location>
</feature>
<keyword evidence="3" id="KW-1185">Reference proteome</keyword>
<gene>
    <name evidence="2" type="ORF">Asera_20020</name>
</gene>
<reference evidence="2" key="1">
    <citation type="submission" date="2020-08" db="EMBL/GenBank/DDBJ databases">
        <title>Whole genome shotgun sequence of Actinocatenispora sera NBRC 101916.</title>
        <authorList>
            <person name="Komaki H."/>
            <person name="Tamura T."/>
        </authorList>
    </citation>
    <scope>NUCLEOTIDE SEQUENCE</scope>
    <source>
        <strain evidence="2">NBRC 101916</strain>
    </source>
</reference>
<protein>
    <submittedName>
        <fullName evidence="2">Membrane protein</fullName>
    </submittedName>
</protein>
<dbReference type="Pfam" id="PF04020">
    <property type="entry name" value="Phage_holin_4_2"/>
    <property type="match status" value="1"/>
</dbReference>
<organism evidence="2 3">
    <name type="scientific">Actinocatenispora sera</name>
    <dbReference type="NCBI Taxonomy" id="390989"/>
    <lineage>
        <taxon>Bacteria</taxon>
        <taxon>Bacillati</taxon>
        <taxon>Actinomycetota</taxon>
        <taxon>Actinomycetes</taxon>
        <taxon>Micromonosporales</taxon>
        <taxon>Micromonosporaceae</taxon>
        <taxon>Actinocatenispora</taxon>
    </lineage>
</organism>
<keyword evidence="1" id="KW-0472">Membrane</keyword>
<evidence type="ECO:0000256" key="1">
    <source>
        <dbReference type="SAM" id="Phobius"/>
    </source>
</evidence>
<dbReference type="PANTHER" id="PTHR37309">
    <property type="entry name" value="SLR0284 PROTEIN"/>
    <property type="match status" value="1"/>
</dbReference>
<dbReference type="KEGG" id="aser:Asera_20020"/>
<dbReference type="InterPro" id="IPR007165">
    <property type="entry name" value="Phage_holin_4_2"/>
</dbReference>
<evidence type="ECO:0000313" key="3">
    <source>
        <dbReference type="Proteomes" id="UP000680750"/>
    </source>
</evidence>
<dbReference type="EMBL" id="AP023354">
    <property type="protein sequence ID" value="BCJ27894.1"/>
    <property type="molecule type" value="Genomic_DNA"/>
</dbReference>